<dbReference type="PANTHER" id="PTHR22761">
    <property type="entry name" value="CHARGED MULTIVESICULAR BODY PROTEIN"/>
    <property type="match status" value="1"/>
</dbReference>
<feature type="compositionally biased region" description="Polar residues" evidence="2">
    <location>
        <begin position="196"/>
        <end position="207"/>
    </location>
</feature>
<dbReference type="GO" id="GO:0005771">
    <property type="term" value="C:multivesicular body"/>
    <property type="evidence" value="ECO:0007669"/>
    <property type="project" value="TreeGrafter"/>
</dbReference>
<dbReference type="GO" id="GO:0006900">
    <property type="term" value="P:vesicle budding from membrane"/>
    <property type="evidence" value="ECO:0007669"/>
    <property type="project" value="TreeGrafter"/>
</dbReference>
<keyword evidence="5" id="KW-1185">Reference proteome</keyword>
<name>A0A814G435_ADIRI</name>
<dbReference type="AlphaFoldDB" id="A0A814G435"/>
<dbReference type="OrthoDB" id="3973241at2759"/>
<dbReference type="EMBL" id="CAJNOJ010000058">
    <property type="protein sequence ID" value="CAF0989770.1"/>
    <property type="molecule type" value="Genomic_DNA"/>
</dbReference>
<gene>
    <name evidence="3" type="ORF">EDS130_LOCUS14325</name>
    <name evidence="4" type="ORF">XAT740_LOCUS43264</name>
</gene>
<evidence type="ECO:0000256" key="1">
    <source>
        <dbReference type="ARBA" id="ARBA00006190"/>
    </source>
</evidence>
<evidence type="ECO:0000313" key="5">
    <source>
        <dbReference type="Proteomes" id="UP000663828"/>
    </source>
</evidence>
<dbReference type="Gene3D" id="6.10.250.1710">
    <property type="match status" value="1"/>
</dbReference>
<evidence type="ECO:0008006" key="7">
    <source>
        <dbReference type="Google" id="ProtNLM"/>
    </source>
</evidence>
<evidence type="ECO:0000313" key="4">
    <source>
        <dbReference type="EMBL" id="CAF1556131.1"/>
    </source>
</evidence>
<organism evidence="3 6">
    <name type="scientific">Adineta ricciae</name>
    <name type="common">Rotifer</name>
    <dbReference type="NCBI Taxonomy" id="249248"/>
    <lineage>
        <taxon>Eukaryota</taxon>
        <taxon>Metazoa</taxon>
        <taxon>Spiralia</taxon>
        <taxon>Gnathifera</taxon>
        <taxon>Rotifera</taxon>
        <taxon>Eurotatoria</taxon>
        <taxon>Bdelloidea</taxon>
        <taxon>Adinetida</taxon>
        <taxon>Adinetidae</taxon>
        <taxon>Adineta</taxon>
    </lineage>
</organism>
<dbReference type="Pfam" id="PF03357">
    <property type="entry name" value="Snf7"/>
    <property type="match status" value="1"/>
</dbReference>
<dbReference type="InterPro" id="IPR005024">
    <property type="entry name" value="Snf7_fam"/>
</dbReference>
<evidence type="ECO:0000256" key="2">
    <source>
        <dbReference type="SAM" id="MobiDB-lite"/>
    </source>
</evidence>
<protein>
    <recommendedName>
        <fullName evidence="7">Charged multivesicular body protein 5</fullName>
    </recommendedName>
</protein>
<dbReference type="Gene3D" id="1.10.287.1060">
    <property type="entry name" value="ESAT-6-like"/>
    <property type="match status" value="1"/>
</dbReference>
<proteinExistence type="inferred from homology"/>
<reference evidence="3" key="1">
    <citation type="submission" date="2021-02" db="EMBL/GenBank/DDBJ databases">
        <authorList>
            <person name="Nowell W R."/>
        </authorList>
    </citation>
    <scope>NUCLEOTIDE SEQUENCE</scope>
</reference>
<evidence type="ECO:0000313" key="6">
    <source>
        <dbReference type="Proteomes" id="UP000663852"/>
    </source>
</evidence>
<dbReference type="Proteomes" id="UP000663828">
    <property type="component" value="Unassembled WGS sequence"/>
</dbReference>
<feature type="region of interest" description="Disordered" evidence="2">
    <location>
        <begin position="195"/>
        <end position="225"/>
    </location>
</feature>
<comment type="similarity">
    <text evidence="1">Belongs to the SNF7 family.</text>
</comment>
<dbReference type="Proteomes" id="UP000663852">
    <property type="component" value="Unassembled WGS sequence"/>
</dbReference>
<accession>A0A814G435</accession>
<comment type="caution">
    <text evidence="3">The sequence shown here is derived from an EMBL/GenBank/DDBJ whole genome shotgun (WGS) entry which is preliminary data.</text>
</comment>
<dbReference type="EMBL" id="CAJNOR010005304">
    <property type="protein sequence ID" value="CAF1556131.1"/>
    <property type="molecule type" value="Genomic_DNA"/>
</dbReference>
<sequence>MNRLFGHSKSNAAPKPTLNDTAATIDLRVETINKQIASVEQELQAYSRLPPSKKASQKARAMALLNKKKLYERQRMTLEGQASNIGATAFAVSNIETQKQMYNGLRDAKTQLAKGYKDLKIDKVETLMDELDDQLLDQEEMNDMFSRPIGQDTYMTDADLENELAGLAEAEYGIESNAMFNDLHAPSVPVQPIDAGSTTASTTTQNGVGVDEFGLPKLPATGMKN</sequence>
<dbReference type="GO" id="GO:0032511">
    <property type="term" value="P:late endosome to vacuole transport via multivesicular body sorting pathway"/>
    <property type="evidence" value="ECO:0007669"/>
    <property type="project" value="TreeGrafter"/>
</dbReference>
<evidence type="ECO:0000313" key="3">
    <source>
        <dbReference type="EMBL" id="CAF0989770.1"/>
    </source>
</evidence>